<organism evidence="3 4">
    <name type="scientific">Trichobilharzia regenti</name>
    <name type="common">Nasal bird schistosome</name>
    <dbReference type="NCBI Taxonomy" id="157069"/>
    <lineage>
        <taxon>Eukaryota</taxon>
        <taxon>Metazoa</taxon>
        <taxon>Spiralia</taxon>
        <taxon>Lophotrochozoa</taxon>
        <taxon>Platyhelminthes</taxon>
        <taxon>Trematoda</taxon>
        <taxon>Digenea</taxon>
        <taxon>Strigeidida</taxon>
        <taxon>Schistosomatoidea</taxon>
        <taxon>Schistosomatidae</taxon>
        <taxon>Trichobilharzia</taxon>
    </lineage>
</organism>
<dbReference type="InterPro" id="IPR003604">
    <property type="entry name" value="Matrin/U1-like-C_Znf_C2H2"/>
</dbReference>
<dbReference type="InterPro" id="IPR036236">
    <property type="entry name" value="Znf_C2H2_sf"/>
</dbReference>
<dbReference type="PANTHER" id="PTHR46786">
    <property type="entry name" value="ZINC FINGER MATRIN-TYPE PROTEIN 3"/>
    <property type="match status" value="1"/>
</dbReference>
<dbReference type="Pfam" id="PF12874">
    <property type="entry name" value="zf-met"/>
    <property type="match status" value="2"/>
</dbReference>
<dbReference type="Gene3D" id="3.30.160.60">
    <property type="entry name" value="Classic Zinc Finger"/>
    <property type="match status" value="2"/>
</dbReference>
<feature type="domain" description="C2H2-type" evidence="2">
    <location>
        <begin position="177"/>
        <end position="199"/>
    </location>
</feature>
<keyword evidence="1" id="KW-1133">Transmembrane helix</keyword>
<reference evidence="3" key="1">
    <citation type="submission" date="2022-06" db="EMBL/GenBank/DDBJ databases">
        <authorList>
            <person name="Berger JAMES D."/>
            <person name="Berger JAMES D."/>
        </authorList>
    </citation>
    <scope>NUCLEOTIDE SEQUENCE [LARGE SCALE GENOMIC DNA]</scope>
</reference>
<proteinExistence type="predicted"/>
<dbReference type="WBParaSite" id="TREG1_57970.1">
    <property type="protein sequence ID" value="TREG1_57970.1"/>
    <property type="gene ID" value="TREG1_57970"/>
</dbReference>
<evidence type="ECO:0000313" key="3">
    <source>
        <dbReference type="Proteomes" id="UP000050795"/>
    </source>
</evidence>
<dbReference type="SMART" id="SM00355">
    <property type="entry name" value="ZnF_C2H2"/>
    <property type="match status" value="3"/>
</dbReference>
<dbReference type="InterPro" id="IPR013087">
    <property type="entry name" value="Znf_C2H2_type"/>
</dbReference>
<feature type="domain" description="C2H2-type" evidence="2">
    <location>
        <begin position="66"/>
        <end position="88"/>
    </location>
</feature>
<feature type="transmembrane region" description="Helical" evidence="1">
    <location>
        <begin position="19"/>
        <end position="39"/>
    </location>
</feature>
<sequence>MVLILTGMRHLYDHPGNPLFAFCFSGYYWTFSSTVCWIVSFHFRFLRNFTVLIITVKNMNNLQFTCHVCNVRCDTESVLRLHEQGKKHRSKCLNFQKNNSSGHINQPLKVSLPVLNTPESTSSKDLSWEMRKPSPRIVTNSTSVPQSLVDMPSVDSNTKLNEDIKPKFLNPDGSFSCNSCDARMNSWEQLAAHLRGRKHQIKSNINIRDLKHLESITTPPDGGDAKSIFFRCEDCEAIVFSSAMREHLASEEHKLETAKIHRSSVLAHPSSNGNIDHVLPLREYGRSCKEVLRPVWPSVKFTDAEAALLTEAAKNDDDCILPLLSPDGRSRVGLHLADGLLTVNRNFPGSCVSVNPLQPNTTTTTDITCVLWIAPEKPMTSHRTHSTFTFQPGGETSSNGRPLIFAYPPFDPSVLSGVDIVRTDSDGFKTHLAWLLMQQKFLCAIIIEDVKAIYRDEEFCQLLKCYLKVYSHHNNRGRIICFSESKVEPGGVFSSFTQYKSHEW</sequence>
<dbReference type="SUPFAM" id="SSF57667">
    <property type="entry name" value="beta-beta-alpha zinc fingers"/>
    <property type="match status" value="2"/>
</dbReference>
<keyword evidence="1" id="KW-0472">Membrane</keyword>
<dbReference type="PANTHER" id="PTHR46786:SF1">
    <property type="entry name" value="ZINC FINGER MATRIN-TYPE PROTEIN 3"/>
    <property type="match status" value="1"/>
</dbReference>
<dbReference type="InterPro" id="IPR052644">
    <property type="entry name" value="ZMAT3"/>
</dbReference>
<dbReference type="Proteomes" id="UP000050795">
    <property type="component" value="Unassembled WGS sequence"/>
</dbReference>
<dbReference type="GO" id="GO:0003676">
    <property type="term" value="F:nucleic acid binding"/>
    <property type="evidence" value="ECO:0007669"/>
    <property type="project" value="InterPro"/>
</dbReference>
<protein>
    <recommendedName>
        <fullName evidence="2">C2H2-type domain-containing protein</fullName>
    </recommendedName>
</protein>
<keyword evidence="1" id="KW-0812">Transmembrane</keyword>
<evidence type="ECO:0000313" key="4">
    <source>
        <dbReference type="WBParaSite" id="TREG1_57970.1"/>
    </source>
</evidence>
<accession>A0AA85K407</accession>
<evidence type="ECO:0000256" key="1">
    <source>
        <dbReference type="SAM" id="Phobius"/>
    </source>
</evidence>
<dbReference type="AlphaFoldDB" id="A0AA85K407"/>
<dbReference type="PROSITE" id="PS00028">
    <property type="entry name" value="ZINC_FINGER_C2H2_1"/>
    <property type="match status" value="2"/>
</dbReference>
<name>A0AA85K407_TRIRE</name>
<reference evidence="4" key="2">
    <citation type="submission" date="2023-11" db="UniProtKB">
        <authorList>
            <consortium name="WormBaseParasite"/>
        </authorList>
    </citation>
    <scope>IDENTIFICATION</scope>
</reference>
<evidence type="ECO:0000259" key="2">
    <source>
        <dbReference type="PROSITE" id="PS00028"/>
    </source>
</evidence>
<keyword evidence="3" id="KW-1185">Reference proteome</keyword>
<dbReference type="SMART" id="SM00451">
    <property type="entry name" value="ZnF_U1"/>
    <property type="match status" value="3"/>
</dbReference>
<dbReference type="GO" id="GO:0008270">
    <property type="term" value="F:zinc ion binding"/>
    <property type="evidence" value="ECO:0007669"/>
    <property type="project" value="InterPro"/>
</dbReference>